<organism evidence="2 3">
    <name type="scientific">Cyclotella cryptica</name>
    <dbReference type="NCBI Taxonomy" id="29204"/>
    <lineage>
        <taxon>Eukaryota</taxon>
        <taxon>Sar</taxon>
        <taxon>Stramenopiles</taxon>
        <taxon>Ochrophyta</taxon>
        <taxon>Bacillariophyta</taxon>
        <taxon>Coscinodiscophyceae</taxon>
        <taxon>Thalassiosirophycidae</taxon>
        <taxon>Stephanodiscales</taxon>
        <taxon>Stephanodiscaceae</taxon>
        <taxon>Cyclotella</taxon>
    </lineage>
</organism>
<gene>
    <name evidence="2" type="ORF">HJC23_001916</name>
</gene>
<reference evidence="2 3" key="1">
    <citation type="journal article" date="2020" name="G3 (Bethesda)">
        <title>Improved Reference Genome for Cyclotella cryptica CCMP332, a Model for Cell Wall Morphogenesis, Salinity Adaptation, and Lipid Production in Diatoms (Bacillariophyta).</title>
        <authorList>
            <person name="Roberts W.R."/>
            <person name="Downey K.M."/>
            <person name="Ruck E.C."/>
            <person name="Traller J.C."/>
            <person name="Alverson A.J."/>
        </authorList>
    </citation>
    <scope>NUCLEOTIDE SEQUENCE [LARGE SCALE GENOMIC DNA]</scope>
    <source>
        <strain evidence="2 3">CCMP332</strain>
    </source>
</reference>
<name>A0ABD3P316_9STRA</name>
<evidence type="ECO:0000313" key="3">
    <source>
        <dbReference type="Proteomes" id="UP001516023"/>
    </source>
</evidence>
<accession>A0ABD3P316</accession>
<proteinExistence type="predicted"/>
<feature type="region of interest" description="Disordered" evidence="1">
    <location>
        <begin position="45"/>
        <end position="69"/>
    </location>
</feature>
<dbReference type="EMBL" id="JABMIG020000290">
    <property type="protein sequence ID" value="KAL3782308.1"/>
    <property type="molecule type" value="Genomic_DNA"/>
</dbReference>
<comment type="caution">
    <text evidence="2">The sequence shown here is derived from an EMBL/GenBank/DDBJ whole genome shotgun (WGS) entry which is preliminary data.</text>
</comment>
<evidence type="ECO:0000313" key="2">
    <source>
        <dbReference type="EMBL" id="KAL3782308.1"/>
    </source>
</evidence>
<sequence>MTDDANALLKGMLGIKNVEQGTKWERYVRILNHVFMDMPREGFGDEGKGGRLAHQPSAPLFNVSSSSFV</sequence>
<dbReference type="Proteomes" id="UP001516023">
    <property type="component" value="Unassembled WGS sequence"/>
</dbReference>
<keyword evidence="3" id="KW-1185">Reference proteome</keyword>
<protein>
    <submittedName>
        <fullName evidence="2">Uncharacterized protein</fullName>
    </submittedName>
</protein>
<evidence type="ECO:0000256" key="1">
    <source>
        <dbReference type="SAM" id="MobiDB-lite"/>
    </source>
</evidence>
<dbReference type="AlphaFoldDB" id="A0ABD3P316"/>